<dbReference type="OrthoDB" id="7699631at2759"/>
<dbReference type="Proteomes" id="UP000838878">
    <property type="component" value="Chromosome 8"/>
</dbReference>
<gene>
    <name evidence="11" type="ORF">BINO364_LOCUS15451</name>
</gene>
<dbReference type="GO" id="GO:0003677">
    <property type="term" value="F:DNA binding"/>
    <property type="evidence" value="ECO:0007669"/>
    <property type="project" value="UniProtKB-KW"/>
</dbReference>
<evidence type="ECO:0000256" key="6">
    <source>
        <dbReference type="ARBA" id="ARBA00023125"/>
    </source>
</evidence>
<dbReference type="SMART" id="SM00614">
    <property type="entry name" value="ZnF_BED"/>
    <property type="match status" value="1"/>
</dbReference>
<dbReference type="InterPro" id="IPR008906">
    <property type="entry name" value="HATC_C_dom"/>
</dbReference>
<evidence type="ECO:0000313" key="12">
    <source>
        <dbReference type="Proteomes" id="UP000838878"/>
    </source>
</evidence>
<dbReference type="SUPFAM" id="SSF57667">
    <property type="entry name" value="beta-beta-alpha zinc fingers"/>
    <property type="match status" value="1"/>
</dbReference>
<proteinExistence type="predicted"/>
<dbReference type="GO" id="GO:0008270">
    <property type="term" value="F:zinc ion binding"/>
    <property type="evidence" value="ECO:0007669"/>
    <property type="project" value="UniProtKB-KW"/>
</dbReference>
<sequence length="623" mass="72121">MSTKKFSSVIWNYFVIINDECAKCKICDGKYSRKGKGTTSLKNHLQRKHPQEYKLFFKEDSAKKSIDEISRPGTSSQTVKREFKQTFFKEYMEKAKMWDNTNHKSIKIDYLIAEMLALSDLPFQHVEELGFRRLMDHIVPNYVLKGRKYFTDLVCSELYDKVSLKIKDMLQDFEKVSFTSDIWSDSSSGVSLLSLTCHGITKDFQRKHIVLKAEVLEERHTGDYISEIFQSMLEEWGILKQNVHCMVRDGGSNMKRACYLSEVHSIDCTAHQLHLVVKNAIQKVNEISILLTKCRKIAGHFNHSTMAKQELEKIQVRLNQKVLKVLQDSPTRWNSSYYMLERLDCIKESLSLYSSNNKIEQFDADDWILIQELIKVLKPLEDTTKKLSSQNTCISDVIPLVRALNKIYDEKNMHISDISVSAVVTFVSALKNELEYRFSEIDKNVLYQVATFLDPHYKGKFFSEILIKEIKEKLLRVLETEVNLTATTISTENKPITVRKEHCTSLEESIANMLDSDDDDEQSESQISDTKANLLIEYMSEKRLPRDQDQLKYWQINSKKFGSLSHIARTYLSSPATSIPSEQVFSAAGIVYDPHRNRLLGDKAAKLLFLKYNIPLLNFNYDL</sequence>
<evidence type="ECO:0008006" key="13">
    <source>
        <dbReference type="Google" id="ProtNLM"/>
    </source>
</evidence>
<dbReference type="InterPro" id="IPR052035">
    <property type="entry name" value="ZnF_BED_domain_contain"/>
</dbReference>
<dbReference type="GO" id="GO:0009791">
    <property type="term" value="P:post-embryonic development"/>
    <property type="evidence" value="ECO:0007669"/>
    <property type="project" value="UniProtKB-ARBA"/>
</dbReference>
<feature type="domain" description="BED-type" evidence="9">
    <location>
        <begin position="8"/>
        <end position="50"/>
    </location>
</feature>
<accession>A0A8J9VEU9</accession>
<dbReference type="InterPro" id="IPR003656">
    <property type="entry name" value="Znf_BED"/>
</dbReference>
<organism evidence="11 12">
    <name type="scientific">Brenthis ino</name>
    <name type="common">lesser marbled fritillary</name>
    <dbReference type="NCBI Taxonomy" id="405034"/>
    <lineage>
        <taxon>Eukaryota</taxon>
        <taxon>Metazoa</taxon>
        <taxon>Ecdysozoa</taxon>
        <taxon>Arthropoda</taxon>
        <taxon>Hexapoda</taxon>
        <taxon>Insecta</taxon>
        <taxon>Pterygota</taxon>
        <taxon>Neoptera</taxon>
        <taxon>Endopterygota</taxon>
        <taxon>Lepidoptera</taxon>
        <taxon>Glossata</taxon>
        <taxon>Ditrysia</taxon>
        <taxon>Papilionoidea</taxon>
        <taxon>Nymphalidae</taxon>
        <taxon>Heliconiinae</taxon>
        <taxon>Argynnini</taxon>
        <taxon>Brenthis</taxon>
    </lineage>
</organism>
<dbReference type="PANTHER" id="PTHR46481">
    <property type="entry name" value="ZINC FINGER BED DOMAIN-CONTAINING PROTEIN 4"/>
    <property type="match status" value="1"/>
</dbReference>
<dbReference type="SUPFAM" id="SSF53098">
    <property type="entry name" value="Ribonuclease H-like"/>
    <property type="match status" value="1"/>
</dbReference>
<evidence type="ECO:0000256" key="2">
    <source>
        <dbReference type="ARBA" id="ARBA00022723"/>
    </source>
</evidence>
<dbReference type="GO" id="GO:0046983">
    <property type="term" value="F:protein dimerization activity"/>
    <property type="evidence" value="ECO:0007669"/>
    <property type="project" value="InterPro"/>
</dbReference>
<keyword evidence="6" id="KW-0238">DNA-binding</keyword>
<keyword evidence="5" id="KW-0805">Transcription regulation</keyword>
<evidence type="ECO:0000256" key="1">
    <source>
        <dbReference type="ARBA" id="ARBA00004123"/>
    </source>
</evidence>
<protein>
    <recommendedName>
        <fullName evidence="13">Zinc finger BED domain-containing protein 4</fullName>
    </recommendedName>
</protein>
<dbReference type="InterPro" id="IPR036236">
    <property type="entry name" value="Znf_C2H2_sf"/>
</dbReference>
<keyword evidence="7" id="KW-0804">Transcription</keyword>
<evidence type="ECO:0000256" key="7">
    <source>
        <dbReference type="ARBA" id="ARBA00023163"/>
    </source>
</evidence>
<evidence type="ECO:0000256" key="5">
    <source>
        <dbReference type="ARBA" id="ARBA00023015"/>
    </source>
</evidence>
<evidence type="ECO:0000256" key="3">
    <source>
        <dbReference type="ARBA" id="ARBA00022771"/>
    </source>
</evidence>
<dbReference type="GO" id="GO:0005634">
    <property type="term" value="C:nucleus"/>
    <property type="evidence" value="ECO:0007669"/>
    <property type="project" value="UniProtKB-SubCell"/>
</dbReference>
<name>A0A8J9VEU9_9NEOP</name>
<evidence type="ECO:0000259" key="9">
    <source>
        <dbReference type="Pfam" id="PF02892"/>
    </source>
</evidence>
<keyword evidence="8" id="KW-0539">Nucleus</keyword>
<evidence type="ECO:0000256" key="8">
    <source>
        <dbReference type="ARBA" id="ARBA00023242"/>
    </source>
</evidence>
<reference evidence="11" key="1">
    <citation type="submission" date="2021-12" db="EMBL/GenBank/DDBJ databases">
        <authorList>
            <person name="Martin H S."/>
        </authorList>
    </citation>
    <scope>NUCLEOTIDE SEQUENCE</scope>
</reference>
<keyword evidence="4" id="KW-0862">Zinc</keyword>
<keyword evidence="3" id="KW-0863">Zinc-finger</keyword>
<dbReference type="PANTHER" id="PTHR46481:SF10">
    <property type="entry name" value="ZINC FINGER BED DOMAIN-CONTAINING PROTEIN 39"/>
    <property type="match status" value="1"/>
</dbReference>
<keyword evidence="2" id="KW-0479">Metal-binding</keyword>
<feature type="domain" description="HAT C-terminal dimerisation" evidence="10">
    <location>
        <begin position="535"/>
        <end position="614"/>
    </location>
</feature>
<keyword evidence="12" id="KW-1185">Reference proteome</keyword>
<dbReference type="InterPro" id="IPR012337">
    <property type="entry name" value="RNaseH-like_sf"/>
</dbReference>
<dbReference type="EMBL" id="OV170228">
    <property type="protein sequence ID" value="CAH0730472.1"/>
    <property type="molecule type" value="Genomic_DNA"/>
</dbReference>
<dbReference type="Pfam" id="PF02892">
    <property type="entry name" value="zf-BED"/>
    <property type="match status" value="1"/>
</dbReference>
<evidence type="ECO:0000313" key="11">
    <source>
        <dbReference type="EMBL" id="CAH0730472.1"/>
    </source>
</evidence>
<dbReference type="Pfam" id="PF05699">
    <property type="entry name" value="Dimer_Tnp_hAT"/>
    <property type="match status" value="1"/>
</dbReference>
<evidence type="ECO:0000256" key="4">
    <source>
        <dbReference type="ARBA" id="ARBA00022833"/>
    </source>
</evidence>
<feature type="non-terminal residue" evidence="11">
    <location>
        <position position="623"/>
    </location>
</feature>
<dbReference type="AlphaFoldDB" id="A0A8J9VEU9"/>
<comment type="subcellular location">
    <subcellularLocation>
        <location evidence="1">Nucleus</location>
    </subcellularLocation>
</comment>
<evidence type="ECO:0000259" key="10">
    <source>
        <dbReference type="Pfam" id="PF05699"/>
    </source>
</evidence>